<proteinExistence type="predicted"/>
<keyword evidence="2" id="KW-1185">Reference proteome</keyword>
<dbReference type="EMBL" id="LT629690">
    <property type="protein sequence ID" value="SDF47776.1"/>
    <property type="molecule type" value="Genomic_DNA"/>
</dbReference>
<organism evidence="1 2">
    <name type="scientific">Terriglobus roseus</name>
    <dbReference type="NCBI Taxonomy" id="392734"/>
    <lineage>
        <taxon>Bacteria</taxon>
        <taxon>Pseudomonadati</taxon>
        <taxon>Acidobacteriota</taxon>
        <taxon>Terriglobia</taxon>
        <taxon>Terriglobales</taxon>
        <taxon>Acidobacteriaceae</taxon>
        <taxon>Terriglobus</taxon>
    </lineage>
</organism>
<dbReference type="Gene3D" id="1.25.40.10">
    <property type="entry name" value="Tetratricopeptide repeat domain"/>
    <property type="match status" value="1"/>
</dbReference>
<dbReference type="InterPro" id="IPR052945">
    <property type="entry name" value="Mitotic_Regulator"/>
</dbReference>
<dbReference type="PANTHER" id="PTHR43628:SF1">
    <property type="entry name" value="CHITIN SYNTHASE REGULATORY FACTOR 2-RELATED"/>
    <property type="match status" value="1"/>
</dbReference>
<accession>A0A1G7LEI0</accession>
<name>A0A1G7LEI0_9BACT</name>
<dbReference type="PANTHER" id="PTHR43628">
    <property type="entry name" value="ACTIVATOR OF C KINASE PROTEIN 1-RELATED"/>
    <property type="match status" value="1"/>
</dbReference>
<dbReference type="Proteomes" id="UP000182427">
    <property type="component" value="Chromosome I"/>
</dbReference>
<dbReference type="RefSeq" id="WP_231966453.1">
    <property type="nucleotide sequence ID" value="NZ_LT629690.1"/>
</dbReference>
<dbReference type="InterPro" id="IPR011990">
    <property type="entry name" value="TPR-like_helical_dom_sf"/>
</dbReference>
<sequence>MQKQATQDDLNLVRAAAERGVCEAQLIYGQMLLDGKLVPHNATAALHWFERAARGGDVMAMNMVGRCLDQGWGIAPSATLAAPWFRKAAEKGLDWGMYNLATLLTLGSGVPEDKVEAIHWFRKAAALNHVKSINILGGFYEDGWVVKKDMAIAREHYLRAAEGGDFRGQFNHARMLITDGDIAGAIQWLRKVPETATPAFIAKMKHFLLQWPVPALHAFASTLPEPQNA</sequence>
<protein>
    <recommendedName>
        <fullName evidence="3">Sel1 repeat family protein</fullName>
    </recommendedName>
</protein>
<dbReference type="InterPro" id="IPR006597">
    <property type="entry name" value="Sel1-like"/>
</dbReference>
<dbReference type="AlphaFoldDB" id="A0A1G7LEI0"/>
<evidence type="ECO:0000313" key="2">
    <source>
        <dbReference type="Proteomes" id="UP000182427"/>
    </source>
</evidence>
<gene>
    <name evidence="1" type="ORF">SAMN05444167_2508</name>
</gene>
<evidence type="ECO:0000313" key="1">
    <source>
        <dbReference type="EMBL" id="SDF47776.1"/>
    </source>
</evidence>
<evidence type="ECO:0008006" key="3">
    <source>
        <dbReference type="Google" id="ProtNLM"/>
    </source>
</evidence>
<dbReference type="SMART" id="SM00671">
    <property type="entry name" value="SEL1"/>
    <property type="match status" value="4"/>
</dbReference>
<dbReference type="SUPFAM" id="SSF81901">
    <property type="entry name" value="HCP-like"/>
    <property type="match status" value="1"/>
</dbReference>
<reference evidence="1 2" key="1">
    <citation type="submission" date="2016-10" db="EMBL/GenBank/DDBJ databases">
        <authorList>
            <person name="de Groot N.N."/>
        </authorList>
    </citation>
    <scope>NUCLEOTIDE SEQUENCE [LARGE SCALE GENOMIC DNA]</scope>
    <source>
        <strain evidence="1 2">GAS232</strain>
    </source>
</reference>
<dbReference type="Pfam" id="PF08238">
    <property type="entry name" value="Sel1"/>
    <property type="match status" value="4"/>
</dbReference>